<dbReference type="RefSeq" id="WP_084962696.1">
    <property type="nucleotide sequence ID" value="NZ_CP095477.1"/>
</dbReference>
<dbReference type="Proteomes" id="UP000608063">
    <property type="component" value="Unassembled WGS sequence"/>
</dbReference>
<dbReference type="GO" id="GO:0046503">
    <property type="term" value="P:glycerolipid catabolic process"/>
    <property type="evidence" value="ECO:0007669"/>
    <property type="project" value="TreeGrafter"/>
</dbReference>
<comment type="caution">
    <text evidence="4">The sequence shown here is derived from an EMBL/GenBank/DDBJ whole genome shotgun (WGS) entry which is preliminary data.</text>
</comment>
<dbReference type="EMBL" id="WVDC01000001">
    <property type="protein sequence ID" value="NKW41659.1"/>
    <property type="molecule type" value="Genomic_DNA"/>
</dbReference>
<dbReference type="EMBL" id="WUXR01000005">
    <property type="protein sequence ID" value="MBM4565945.1"/>
    <property type="molecule type" value="Genomic_DNA"/>
</dbReference>
<dbReference type="GO" id="GO:0004806">
    <property type="term" value="F:triacylglycerol lipase activity"/>
    <property type="evidence" value="ECO:0007669"/>
    <property type="project" value="TreeGrafter"/>
</dbReference>
<name>A0A9Q5F0Y1_RHOHA</name>
<dbReference type="Proteomes" id="UP000603463">
    <property type="component" value="Unassembled WGS sequence"/>
</dbReference>
<dbReference type="PANTHER" id="PTHR43433">
    <property type="entry name" value="HYDROLASE, ALPHA/BETA FOLD FAMILY PROTEIN"/>
    <property type="match status" value="1"/>
</dbReference>
<reference evidence="2" key="1">
    <citation type="submission" date="2019-11" db="EMBL/GenBank/DDBJ databases">
        <title>Spread of Macrolides and rifampicin resistant Rhodococcus equi in clinical isolates in the USA.</title>
        <authorList>
            <person name="Alvarez-Narvaez S."/>
            <person name="Huber L."/>
            <person name="Cohen N.D."/>
            <person name="Slovis N."/>
            <person name="Greiter M."/>
            <person name="Giguere S."/>
            <person name="Hart K."/>
        </authorList>
    </citation>
    <scope>NUCLEOTIDE SEQUENCE</scope>
    <source>
        <strain evidence="2">Lh_17</strain>
    </source>
</reference>
<dbReference type="EMBL" id="WUYZ01000004">
    <property type="protein sequence ID" value="NKS27438.1"/>
    <property type="molecule type" value="Genomic_DNA"/>
</dbReference>
<dbReference type="InterPro" id="IPR029058">
    <property type="entry name" value="AB_hydrolase_fold"/>
</dbReference>
<dbReference type="InterPro" id="IPR050471">
    <property type="entry name" value="AB_hydrolase"/>
</dbReference>
<evidence type="ECO:0000259" key="1">
    <source>
        <dbReference type="Pfam" id="PF00561"/>
    </source>
</evidence>
<accession>A0A9Q5F0Y1</accession>
<evidence type="ECO:0000313" key="2">
    <source>
        <dbReference type="EMBL" id="MBM4565945.1"/>
    </source>
</evidence>
<dbReference type="Proteomes" id="UP000605618">
    <property type="component" value="Unassembled WGS sequence"/>
</dbReference>
<dbReference type="PRINTS" id="PR00111">
    <property type="entry name" value="ABHYDROLASE"/>
</dbReference>
<evidence type="ECO:0000313" key="5">
    <source>
        <dbReference type="EMBL" id="NKW41659.1"/>
    </source>
</evidence>
<keyword evidence="4" id="KW-0378">Hydrolase</keyword>
<evidence type="ECO:0000313" key="4">
    <source>
        <dbReference type="EMBL" id="NKT78948.1"/>
    </source>
</evidence>
<proteinExistence type="predicted"/>
<dbReference type="Proteomes" id="UP000808906">
    <property type="component" value="Unassembled WGS sequence"/>
</dbReference>
<feature type="domain" description="AB hydrolase-1" evidence="1">
    <location>
        <begin position="21"/>
        <end position="125"/>
    </location>
</feature>
<sequence length="238" mass="25622">MGFVDAAGARLHYEERGAGEPLVLLHGNSENLGYFAAQVPVFAERYRVLALDTRAHGESTRGDGPLDFARLSDDVEAVLDALGIESAHILGYSDGGNTALTLALRDPRRVRSLIVNGANLDPHGLGARFRIPATLAWLAAGAIAPLSGKVRRHRELLELMVRHPHIPVDALSTIGVPTLVIVGERDAIPRPHTELIARSIPDAELMYVPDAGHACAEQRPDVFNAAVLDFLAHVEAHD</sequence>
<dbReference type="Gene3D" id="3.40.50.1820">
    <property type="entry name" value="alpha/beta hydrolase"/>
    <property type="match status" value="1"/>
</dbReference>
<dbReference type="SUPFAM" id="SSF53474">
    <property type="entry name" value="alpha/beta-Hydrolases"/>
    <property type="match status" value="1"/>
</dbReference>
<dbReference type="AlphaFoldDB" id="A0A9Q5F0Y1"/>
<evidence type="ECO:0000313" key="3">
    <source>
        <dbReference type="EMBL" id="NKS27438.1"/>
    </source>
</evidence>
<reference evidence="4" key="2">
    <citation type="journal article" date="2020" name="Environ. Microbiol.">
        <title>The novel and transferable erm(51) gene confers Macrolides, Lincosamides, and Streptogramins B (MLSB) resistance to clonal Rhodococcus equi in the environment.</title>
        <authorList>
            <person name="Huber L."/>
            <person name="Giguere S."/>
            <person name="Slovis N.M."/>
            <person name="Alvarez-Narvaez S."/>
            <person name="Hart K.A."/>
            <person name="Greiter M."/>
            <person name="Morris E.R.A."/>
            <person name="Cohen N.D."/>
        </authorList>
    </citation>
    <scope>NUCLEOTIDE SEQUENCE</scope>
    <source>
        <strain evidence="4">Lh_116_1</strain>
        <strain evidence="3">Lh_141_1</strain>
        <strain evidence="5">Lh_16_1</strain>
    </source>
</reference>
<protein>
    <submittedName>
        <fullName evidence="4">Alpha/beta fold hydrolase</fullName>
    </submittedName>
</protein>
<evidence type="ECO:0000313" key="6">
    <source>
        <dbReference type="Proteomes" id="UP000603463"/>
    </source>
</evidence>
<dbReference type="EMBL" id="WVBC01000030">
    <property type="protein sequence ID" value="NKT78948.1"/>
    <property type="molecule type" value="Genomic_DNA"/>
</dbReference>
<dbReference type="InterPro" id="IPR000073">
    <property type="entry name" value="AB_hydrolase_1"/>
</dbReference>
<dbReference type="Pfam" id="PF00561">
    <property type="entry name" value="Abhydrolase_1"/>
    <property type="match status" value="1"/>
</dbReference>
<organism evidence="4 6">
    <name type="scientific">Rhodococcus hoagii</name>
    <name type="common">Corynebacterium equii</name>
    <dbReference type="NCBI Taxonomy" id="43767"/>
    <lineage>
        <taxon>Bacteria</taxon>
        <taxon>Bacillati</taxon>
        <taxon>Actinomycetota</taxon>
        <taxon>Actinomycetes</taxon>
        <taxon>Mycobacteriales</taxon>
        <taxon>Nocardiaceae</taxon>
        <taxon>Prescottella</taxon>
    </lineage>
</organism>
<dbReference type="PANTHER" id="PTHR43433:SF5">
    <property type="entry name" value="AB HYDROLASE-1 DOMAIN-CONTAINING PROTEIN"/>
    <property type="match status" value="1"/>
</dbReference>
<gene>
    <name evidence="2" type="ORF">GS441_11020</name>
    <name evidence="3" type="ORF">GS505_16795</name>
    <name evidence="4" type="ORF">GS882_12630</name>
    <name evidence="5" type="ORF">GS947_08480</name>
</gene>